<feature type="transmembrane region" description="Helical" evidence="1">
    <location>
        <begin position="120"/>
        <end position="141"/>
    </location>
</feature>
<name>A0A9P7YK88_9HELO</name>
<reference evidence="2" key="1">
    <citation type="journal article" date="2021" name="IMA Fungus">
        <title>Genomic characterization of three marine fungi, including Emericellopsis atlantica sp. nov. with signatures of a generalist lifestyle and marine biomass degradation.</title>
        <authorList>
            <person name="Hagestad O.C."/>
            <person name="Hou L."/>
            <person name="Andersen J.H."/>
            <person name="Hansen E.H."/>
            <person name="Altermark B."/>
            <person name="Li C."/>
            <person name="Kuhnert E."/>
            <person name="Cox R.J."/>
            <person name="Crous P.W."/>
            <person name="Spatafora J.W."/>
            <person name="Lail K."/>
            <person name="Amirebrahimi M."/>
            <person name="Lipzen A."/>
            <person name="Pangilinan J."/>
            <person name="Andreopoulos W."/>
            <person name="Hayes R.D."/>
            <person name="Ng V."/>
            <person name="Grigoriev I.V."/>
            <person name="Jackson S.A."/>
            <person name="Sutton T.D.S."/>
            <person name="Dobson A.D.W."/>
            <person name="Rama T."/>
        </authorList>
    </citation>
    <scope>NUCLEOTIDE SEQUENCE</scope>
    <source>
        <strain evidence="2">TRa018bII</strain>
    </source>
</reference>
<accession>A0A9P7YK88</accession>
<gene>
    <name evidence="2" type="ORF">BJ875DRAFT_530813</name>
</gene>
<dbReference type="EMBL" id="MU251453">
    <property type="protein sequence ID" value="KAG9234737.1"/>
    <property type="molecule type" value="Genomic_DNA"/>
</dbReference>
<evidence type="ECO:0000256" key="1">
    <source>
        <dbReference type="SAM" id="Phobius"/>
    </source>
</evidence>
<dbReference type="AlphaFoldDB" id="A0A9P7YK88"/>
<dbReference type="OrthoDB" id="3248909at2759"/>
<keyword evidence="3" id="KW-1185">Reference proteome</keyword>
<evidence type="ECO:0000313" key="3">
    <source>
        <dbReference type="Proteomes" id="UP000824998"/>
    </source>
</evidence>
<protein>
    <submittedName>
        <fullName evidence="2">Uncharacterized protein</fullName>
    </submittedName>
</protein>
<organism evidence="2 3">
    <name type="scientific">Amylocarpus encephaloides</name>
    <dbReference type="NCBI Taxonomy" id="45428"/>
    <lineage>
        <taxon>Eukaryota</taxon>
        <taxon>Fungi</taxon>
        <taxon>Dikarya</taxon>
        <taxon>Ascomycota</taxon>
        <taxon>Pezizomycotina</taxon>
        <taxon>Leotiomycetes</taxon>
        <taxon>Helotiales</taxon>
        <taxon>Helotiales incertae sedis</taxon>
        <taxon>Amylocarpus</taxon>
    </lineage>
</organism>
<proteinExistence type="predicted"/>
<dbReference type="PANTHER" id="PTHR37544:SF3">
    <property type="entry name" value="SPRAY"/>
    <property type="match status" value="1"/>
</dbReference>
<dbReference type="Proteomes" id="UP000824998">
    <property type="component" value="Unassembled WGS sequence"/>
</dbReference>
<keyword evidence="1" id="KW-1133">Transmembrane helix</keyword>
<comment type="caution">
    <text evidence="2">The sequence shown here is derived from an EMBL/GenBank/DDBJ whole genome shotgun (WGS) entry which is preliminary data.</text>
</comment>
<sequence length="239" mass="26731">MRGQILRADRTGDFTDSSSLFNNTTAQANFSQEIRARLQGFSMGLAWHNTTSTVGWVISFSRQEVPDAAVLAPQLESLYGQLFATLLSLNPSISPPPPSDRAPIVAYAVFEETRIFVSPLMLKISLVIMAFNLVVAIAYYVQRPKRFLPRLPTSIASVMAYLAGSRAAEDFKLRKWGEKDARFGYGRFVGTDGQTYVGIESQRYVVPLESQNPDVKMGWLAGLREIGRKEDRTKVKTWI</sequence>
<evidence type="ECO:0000313" key="2">
    <source>
        <dbReference type="EMBL" id="KAG9234737.1"/>
    </source>
</evidence>
<keyword evidence="1" id="KW-0812">Transmembrane</keyword>
<dbReference type="PANTHER" id="PTHR37544">
    <property type="entry name" value="SPRAY-RELATED"/>
    <property type="match status" value="1"/>
</dbReference>
<keyword evidence="1" id="KW-0472">Membrane</keyword>